<dbReference type="SUPFAM" id="SSF53335">
    <property type="entry name" value="S-adenosyl-L-methionine-dependent methyltransferases"/>
    <property type="match status" value="1"/>
</dbReference>
<reference evidence="3" key="1">
    <citation type="submission" date="2011-08" db="EMBL/GenBank/DDBJ databases">
        <authorList>
            <person name="Rombauts S."/>
        </authorList>
    </citation>
    <scope>NUCLEOTIDE SEQUENCE</scope>
    <source>
        <strain evidence="3">London</strain>
    </source>
</reference>
<dbReference type="HOGENOM" id="CLU_919276_0_0_1"/>
<dbReference type="Proteomes" id="UP000015104">
    <property type="component" value="Unassembled WGS sequence"/>
</dbReference>
<dbReference type="STRING" id="32264.T1KRI3"/>
<name>T1KRI3_TETUR</name>
<dbReference type="EnsemblMetazoa" id="tetur18g03640.1">
    <property type="protein sequence ID" value="tetur18g03640.1"/>
    <property type="gene ID" value="tetur18g03640"/>
</dbReference>
<feature type="transmembrane region" description="Helical" evidence="1">
    <location>
        <begin position="330"/>
        <end position="350"/>
    </location>
</feature>
<accession>T1KRI3</accession>
<keyword evidence="1" id="KW-1133">Transmembrane helix</keyword>
<evidence type="ECO:0008006" key="4">
    <source>
        <dbReference type="Google" id="ProtNLM"/>
    </source>
</evidence>
<evidence type="ECO:0000256" key="1">
    <source>
        <dbReference type="SAM" id="Phobius"/>
    </source>
</evidence>
<evidence type="ECO:0000313" key="2">
    <source>
        <dbReference type="EnsemblMetazoa" id="tetur18g03640.1"/>
    </source>
</evidence>
<dbReference type="CDD" id="cd02440">
    <property type="entry name" value="AdoMet_MTases"/>
    <property type="match status" value="1"/>
</dbReference>
<evidence type="ECO:0000313" key="3">
    <source>
        <dbReference type="Proteomes" id="UP000015104"/>
    </source>
</evidence>
<sequence>MNNDPQLYDKSNGLQKKDSEYLLKRLEKDFQNVSPKVIVDIGCGPGNITQMIYSSFPDSRIIGFDCSEKMIFTSTFCLHWVTNTAKAMENTTKRLKPDGKCYLLMFSWNSILPLQEQITYQEPWYEFFRKLEVPMDNEKPIYPSRMKIATLSRVSRSLRYFLKKNARRKICAKSDNFSVRSFYGVSVSFDWDATNSQSDKSIKSELTRRASTSQLADSQHLLGLAKPKSKSSKIRRKLSVPFPVYEIPPGKERIDHWVKFCETANLKPNEMAIHDSTFNYEDIEGFKSNTSGGLNKTKYLSSFLVNTRYFSVILPLKVPSIQSNNKMKTIAIILMIIYFIQFTMLIAIPVGKDQGSANWPILGEDPVHEPVFKSTDDSLSHEFPADAAYWPKWDNNSTESPENLKTF</sequence>
<protein>
    <recommendedName>
        <fullName evidence="4">Methyltransferase domain-containing protein</fullName>
    </recommendedName>
</protein>
<dbReference type="EMBL" id="CAEY01000395">
    <property type="status" value="NOT_ANNOTATED_CDS"/>
    <property type="molecule type" value="Genomic_DNA"/>
</dbReference>
<dbReference type="Gene3D" id="3.40.50.150">
    <property type="entry name" value="Vaccinia Virus protein VP39"/>
    <property type="match status" value="2"/>
</dbReference>
<keyword evidence="3" id="KW-1185">Reference proteome</keyword>
<organism evidence="2 3">
    <name type="scientific">Tetranychus urticae</name>
    <name type="common">Two-spotted spider mite</name>
    <dbReference type="NCBI Taxonomy" id="32264"/>
    <lineage>
        <taxon>Eukaryota</taxon>
        <taxon>Metazoa</taxon>
        <taxon>Ecdysozoa</taxon>
        <taxon>Arthropoda</taxon>
        <taxon>Chelicerata</taxon>
        <taxon>Arachnida</taxon>
        <taxon>Acari</taxon>
        <taxon>Acariformes</taxon>
        <taxon>Trombidiformes</taxon>
        <taxon>Prostigmata</taxon>
        <taxon>Eleutherengona</taxon>
        <taxon>Raphignathae</taxon>
        <taxon>Tetranychoidea</taxon>
        <taxon>Tetranychidae</taxon>
        <taxon>Tetranychus</taxon>
    </lineage>
</organism>
<dbReference type="InterPro" id="IPR029063">
    <property type="entry name" value="SAM-dependent_MTases_sf"/>
</dbReference>
<dbReference type="AlphaFoldDB" id="T1KRI3"/>
<keyword evidence="1" id="KW-0472">Membrane</keyword>
<reference evidence="2" key="2">
    <citation type="submission" date="2015-06" db="UniProtKB">
        <authorList>
            <consortium name="EnsemblMetazoa"/>
        </authorList>
    </citation>
    <scope>IDENTIFICATION</scope>
</reference>
<keyword evidence="1" id="KW-0812">Transmembrane</keyword>
<proteinExistence type="predicted"/>